<dbReference type="EMBL" id="JAPFFF010000003">
    <property type="protein sequence ID" value="KAK8893771.1"/>
    <property type="molecule type" value="Genomic_DNA"/>
</dbReference>
<name>A0ABR2KRW2_9EUKA</name>
<keyword evidence="1" id="KW-0175">Coiled coil</keyword>
<evidence type="ECO:0000256" key="1">
    <source>
        <dbReference type="SAM" id="Coils"/>
    </source>
</evidence>
<keyword evidence="3" id="KW-1185">Reference proteome</keyword>
<organism evidence="2 3">
    <name type="scientific">Tritrichomonas musculus</name>
    <dbReference type="NCBI Taxonomy" id="1915356"/>
    <lineage>
        <taxon>Eukaryota</taxon>
        <taxon>Metamonada</taxon>
        <taxon>Parabasalia</taxon>
        <taxon>Tritrichomonadida</taxon>
        <taxon>Tritrichomonadidae</taxon>
        <taxon>Tritrichomonas</taxon>
    </lineage>
</organism>
<dbReference type="Proteomes" id="UP001470230">
    <property type="component" value="Unassembled WGS sequence"/>
</dbReference>
<sequence length="414" mass="47400">MVYDLQQYLEDNYMSWDQVEAGYYDKNDCDSKFALKSDIPTVVQSDKVVGDATKLVPSLAYVVNTYTTQTVTNILSNQVSACGSQLTTLNNKFNNYVLKSEYDALKSKLDSLEARLASLENSNSTGNTSADLSSYATKSDLTQYRKLNDLSYHNHLELPIINKEVFFDDDDEPYRFTTSHIPYHDGTHLIGKYTDYDGIEHSFDTIFNGTVDGSDDFYQNCMIVFKQSKVNESLYVDWDPYTGAVYLMDENQYYMGCEITSAILDEDLSLSTNNDLSKYCTINELRRYGLGEIQPVRTVTLPFELSLVNGKQIQFKYNGSSIAVCYSRINMLVWKDLIGNNHFILFDFVHRVINYDGKDGVSVDIPPNNTYTTPITETFNTYDYETTPELVSNFEYYRFKTMNYLLADKLIALL</sequence>
<evidence type="ECO:0000313" key="2">
    <source>
        <dbReference type="EMBL" id="KAK8893771.1"/>
    </source>
</evidence>
<reference evidence="2 3" key="1">
    <citation type="submission" date="2024-04" db="EMBL/GenBank/DDBJ databases">
        <title>Tritrichomonas musculus Genome.</title>
        <authorList>
            <person name="Alves-Ferreira E."/>
            <person name="Grigg M."/>
            <person name="Lorenzi H."/>
            <person name="Galac M."/>
        </authorList>
    </citation>
    <scope>NUCLEOTIDE SEQUENCE [LARGE SCALE GENOMIC DNA]</scope>
    <source>
        <strain evidence="2 3">EAF2021</strain>
    </source>
</reference>
<accession>A0ABR2KRW2</accession>
<comment type="caution">
    <text evidence="2">The sequence shown here is derived from an EMBL/GenBank/DDBJ whole genome shotgun (WGS) entry which is preliminary data.</text>
</comment>
<feature type="coiled-coil region" evidence="1">
    <location>
        <begin position="95"/>
        <end position="122"/>
    </location>
</feature>
<gene>
    <name evidence="2" type="ORF">M9Y10_022200</name>
</gene>
<proteinExistence type="predicted"/>
<protein>
    <submittedName>
        <fullName evidence="2">Uncharacterized protein</fullName>
    </submittedName>
</protein>
<evidence type="ECO:0000313" key="3">
    <source>
        <dbReference type="Proteomes" id="UP001470230"/>
    </source>
</evidence>